<dbReference type="Pfam" id="PF13689">
    <property type="entry name" value="DUF4154"/>
    <property type="match status" value="1"/>
</dbReference>
<name>A0A3B0XZD9_9ZZZZ</name>
<sequence>MYKYRNSLLSSALALVLTAWSGLVCSEVSREYELKAAYLLNFARFIYWPQNTFDDDSGFFHICVYGNNPFGENLDRLSDKKVNNRYVKFVYVANFKYVKNCRIAYIGKSKKNQYLSVINIYANKAVLTVSDIKGFSESGGMIGFVRVENKMKFEINVNKSAASGIKYRSQLLEVAETLR</sequence>
<dbReference type="AlphaFoldDB" id="A0A3B0XZD9"/>
<organism evidence="1">
    <name type="scientific">hydrothermal vent metagenome</name>
    <dbReference type="NCBI Taxonomy" id="652676"/>
    <lineage>
        <taxon>unclassified sequences</taxon>
        <taxon>metagenomes</taxon>
        <taxon>ecological metagenomes</taxon>
    </lineage>
</organism>
<dbReference type="EMBL" id="UOFJ01000341">
    <property type="protein sequence ID" value="VAW68502.1"/>
    <property type="molecule type" value="Genomic_DNA"/>
</dbReference>
<proteinExistence type="predicted"/>
<protein>
    <recommendedName>
        <fullName evidence="2">Transmembrane protein</fullName>
    </recommendedName>
</protein>
<dbReference type="InterPro" id="IPR025293">
    <property type="entry name" value="YfiR/HmsC-like"/>
</dbReference>
<accession>A0A3B0XZD9</accession>
<reference evidence="1" key="1">
    <citation type="submission" date="2018-06" db="EMBL/GenBank/DDBJ databases">
        <authorList>
            <person name="Zhirakovskaya E."/>
        </authorList>
    </citation>
    <scope>NUCLEOTIDE SEQUENCE</scope>
</reference>
<evidence type="ECO:0008006" key="2">
    <source>
        <dbReference type="Google" id="ProtNLM"/>
    </source>
</evidence>
<gene>
    <name evidence="1" type="ORF">MNBD_GAMMA10-2802</name>
</gene>
<evidence type="ECO:0000313" key="1">
    <source>
        <dbReference type="EMBL" id="VAW68502.1"/>
    </source>
</evidence>